<dbReference type="Proteomes" id="UP000027987">
    <property type="component" value="Chromosome"/>
</dbReference>
<dbReference type="EMBL" id="CP008884">
    <property type="protein sequence ID" value="AIF46703.1"/>
    <property type="molecule type" value="Genomic_DNA"/>
</dbReference>
<feature type="transmembrane region" description="Helical" evidence="1">
    <location>
        <begin position="111"/>
        <end position="129"/>
    </location>
</feature>
<dbReference type="AlphaFoldDB" id="A0A075K3F4"/>
<gene>
    <name evidence="2" type="ORF">HY57_05225</name>
</gene>
<evidence type="ECO:0008006" key="4">
    <source>
        <dbReference type="Google" id="ProtNLM"/>
    </source>
</evidence>
<keyword evidence="3" id="KW-1185">Reference proteome</keyword>
<dbReference type="PATRIC" id="fig|1217721.7.peg.1097"/>
<dbReference type="STRING" id="1217721.HY57_05225"/>
<keyword evidence="1" id="KW-0472">Membrane</keyword>
<organism evidence="2 3">
    <name type="scientific">Dyella japonica A8</name>
    <dbReference type="NCBI Taxonomy" id="1217721"/>
    <lineage>
        <taxon>Bacteria</taxon>
        <taxon>Pseudomonadati</taxon>
        <taxon>Pseudomonadota</taxon>
        <taxon>Gammaproteobacteria</taxon>
        <taxon>Lysobacterales</taxon>
        <taxon>Rhodanobacteraceae</taxon>
        <taxon>Dyella</taxon>
    </lineage>
</organism>
<feature type="transmembrane region" description="Helical" evidence="1">
    <location>
        <begin position="342"/>
        <end position="362"/>
    </location>
</feature>
<keyword evidence="1" id="KW-1133">Transmembrane helix</keyword>
<proteinExistence type="predicted"/>
<protein>
    <recommendedName>
        <fullName evidence="4">Glycosyltransferase RgtA/B/C/D-like domain-containing protein</fullName>
    </recommendedName>
</protein>
<evidence type="ECO:0000313" key="3">
    <source>
        <dbReference type="Proteomes" id="UP000027987"/>
    </source>
</evidence>
<dbReference type="HOGENOM" id="CLU_590171_0_0_6"/>
<evidence type="ECO:0000313" key="2">
    <source>
        <dbReference type="EMBL" id="AIF46703.1"/>
    </source>
</evidence>
<feature type="transmembrane region" description="Helical" evidence="1">
    <location>
        <begin position="269"/>
        <end position="289"/>
    </location>
</feature>
<dbReference type="RefSeq" id="WP_019464366.1">
    <property type="nucleotide sequence ID" value="NZ_ALOY01000122.1"/>
</dbReference>
<evidence type="ECO:0000256" key="1">
    <source>
        <dbReference type="SAM" id="Phobius"/>
    </source>
</evidence>
<name>A0A075K3F4_9GAMM</name>
<feature type="transmembrane region" description="Helical" evidence="1">
    <location>
        <begin position="167"/>
        <end position="195"/>
    </location>
</feature>
<accession>A0A075K3F4</accession>
<dbReference type="KEGG" id="dja:HY57_05225"/>
<keyword evidence="1" id="KW-0812">Transmembrane</keyword>
<reference evidence="2 3" key="1">
    <citation type="submission" date="2014-07" db="EMBL/GenBank/DDBJ databases">
        <title>Complete Genome Sequence of Dyella japonica Strain A8 Isolated from Malaysian Tropical Soil.</title>
        <authorList>
            <person name="Hui R.K.H."/>
            <person name="Chen J.-W."/>
            <person name="Chan K.-G."/>
            <person name="Leung F.C.C."/>
        </authorList>
    </citation>
    <scope>NUCLEOTIDE SEQUENCE [LARGE SCALE GENOMIC DNA]</scope>
    <source>
        <strain evidence="2 3">A8</strain>
    </source>
</reference>
<feature type="transmembrane region" description="Helical" evidence="1">
    <location>
        <begin position="295"/>
        <end position="313"/>
    </location>
</feature>
<feature type="transmembrane region" description="Helical" evidence="1">
    <location>
        <begin position="135"/>
        <end position="155"/>
    </location>
</feature>
<feature type="transmembrane region" description="Helical" evidence="1">
    <location>
        <begin position="201"/>
        <end position="219"/>
    </location>
</feature>
<sequence>MDTRNRHGWLLFVATLFCVLAAQALLIFNPGYLSHDELQWGYYAQQISGGFFSNGLWGDLHAFQYRPLTFSLWIELSRRLFEHPYAFHAILVGWGAINAGLLAVLMRRSGASVAVAWLAALVFALGPYAAHTHGWVATIADLIWVSCALLIASLLKSGVRLAFALPVMFALCAMALLAKESAIVIPALIALGWWFSGREKRWGWAFVATAAPVAIYLALRLNSILFAGGNTGSIYQWSVMNIPARWFEYQVFPMLTGRLGAGDFLAKGLANRAIIVAMAWWLLLAWSLGRAGGRWLAAFLLGGVVALGPVLVLADAANHYGYGFAAVTAAVCALAWKRLAVTGRVIVVLIGAMCVWHGVNIIRSMHDIGVKQAHFSPQLAEAVASNPSPVRLRPENERDRWIYIRLTHDIPAYRGVPIGDRVQLVPQGESADYLIRNDGSLQRTNH</sequence>
<feature type="transmembrane region" description="Helical" evidence="1">
    <location>
        <begin position="85"/>
        <end position="104"/>
    </location>
</feature>